<organism evidence="7 9">
    <name type="scientific">Staphylococcus aureus</name>
    <dbReference type="NCBI Taxonomy" id="1280"/>
    <lineage>
        <taxon>Bacteria</taxon>
        <taxon>Bacillati</taxon>
        <taxon>Bacillota</taxon>
        <taxon>Bacilli</taxon>
        <taxon>Bacillales</taxon>
        <taxon>Staphylococcaceae</taxon>
        <taxon>Staphylococcus</taxon>
    </lineage>
</organism>
<feature type="domain" description="Formyl transferase C-terminal" evidence="5">
    <location>
        <begin position="1"/>
        <end position="41"/>
    </location>
</feature>
<dbReference type="Proteomes" id="UP000434412">
    <property type="component" value="Unassembled WGS sequence"/>
</dbReference>
<evidence type="ECO:0000256" key="1">
    <source>
        <dbReference type="ARBA" id="ARBA00002606"/>
    </source>
</evidence>
<name>A0A6B0CTJ5_STAAU</name>
<comment type="catalytic activity">
    <reaction evidence="4">
        <text>L-methionyl-tRNA(fMet) + (6R)-10-formyltetrahydrofolate = N-formyl-L-methionyl-tRNA(fMet) + (6S)-5,6,7,8-tetrahydrofolate + H(+)</text>
        <dbReference type="Rhea" id="RHEA:24380"/>
        <dbReference type="Rhea" id="RHEA-COMP:9952"/>
        <dbReference type="Rhea" id="RHEA-COMP:9953"/>
        <dbReference type="ChEBI" id="CHEBI:15378"/>
        <dbReference type="ChEBI" id="CHEBI:57453"/>
        <dbReference type="ChEBI" id="CHEBI:78530"/>
        <dbReference type="ChEBI" id="CHEBI:78844"/>
        <dbReference type="ChEBI" id="CHEBI:195366"/>
        <dbReference type="EC" id="2.1.2.9"/>
    </reaction>
</comment>
<evidence type="ECO:0000313" key="7">
    <source>
        <dbReference type="EMBL" id="MVL44057.1"/>
    </source>
</evidence>
<protein>
    <recommendedName>
        <fullName evidence="3">Methionyl-tRNA formyltransferase</fullName>
        <ecNumber evidence="2">2.1.2.9</ecNumber>
    </recommendedName>
</protein>
<dbReference type="EMBL" id="WPRH01000006">
    <property type="protein sequence ID" value="MVI54274.1"/>
    <property type="molecule type" value="Genomic_DNA"/>
</dbReference>
<evidence type="ECO:0000313" key="8">
    <source>
        <dbReference type="Proteomes" id="UP000433366"/>
    </source>
</evidence>
<accession>A0A6B0CTJ5</accession>
<dbReference type="EC" id="2.1.2.9" evidence="2"/>
<dbReference type="InterPro" id="IPR037022">
    <property type="entry name" value="Formyl_trans_C_sf"/>
</dbReference>
<dbReference type="EMBL" id="WPVZ01000078">
    <property type="protein sequence ID" value="MVL44057.1"/>
    <property type="molecule type" value="Genomic_DNA"/>
</dbReference>
<evidence type="ECO:0000259" key="5">
    <source>
        <dbReference type="Pfam" id="PF02911"/>
    </source>
</evidence>
<sequence>IIETTKKAIIVATNDNEAVAIKDMQLAGKKRMLAANYLSGAQNTLVGKKLI</sequence>
<dbReference type="InterPro" id="IPR011034">
    <property type="entry name" value="Formyl_transferase-like_C_sf"/>
</dbReference>
<dbReference type="InterPro" id="IPR005793">
    <property type="entry name" value="Formyl_trans_C"/>
</dbReference>
<evidence type="ECO:0000313" key="6">
    <source>
        <dbReference type="EMBL" id="MVI54274.1"/>
    </source>
</evidence>
<dbReference type="Gene3D" id="3.10.25.10">
    <property type="entry name" value="Formyl transferase, C-terminal domain"/>
    <property type="match status" value="1"/>
</dbReference>
<gene>
    <name evidence="6" type="ORF">GO793_00070</name>
    <name evidence="7" type="ORF">GO941_00920</name>
</gene>
<comment type="caution">
    <text evidence="7">The sequence shown here is derived from an EMBL/GenBank/DDBJ whole genome shotgun (WGS) entry which is preliminary data.</text>
</comment>
<comment type="function">
    <text evidence="1">Attaches a formyl group to the free amino group of methionyl-tRNA(fMet). The formyl group appears to play a dual role in the initiator identity of N-formylmethionyl-tRNA by promoting its recognition by IF2 and preventing the misappropriation of this tRNA by the elongation apparatus.</text>
</comment>
<dbReference type="Pfam" id="PF02911">
    <property type="entry name" value="Formyl_trans_C"/>
    <property type="match status" value="1"/>
</dbReference>
<evidence type="ECO:0000256" key="3">
    <source>
        <dbReference type="ARBA" id="ARBA00016014"/>
    </source>
</evidence>
<evidence type="ECO:0000313" key="9">
    <source>
        <dbReference type="Proteomes" id="UP000434412"/>
    </source>
</evidence>
<dbReference type="SUPFAM" id="SSF50486">
    <property type="entry name" value="FMT C-terminal domain-like"/>
    <property type="match status" value="1"/>
</dbReference>
<dbReference type="GO" id="GO:0004479">
    <property type="term" value="F:methionyl-tRNA formyltransferase activity"/>
    <property type="evidence" value="ECO:0007669"/>
    <property type="project" value="UniProtKB-EC"/>
</dbReference>
<evidence type="ECO:0000256" key="4">
    <source>
        <dbReference type="ARBA" id="ARBA00048558"/>
    </source>
</evidence>
<reference evidence="8 9" key="1">
    <citation type="submission" date="2019-11" db="EMBL/GenBank/DDBJ databases">
        <title>Implementation of targeted gown and glove precautions to prevent Staphylococcus aureus acquisition in community-based nursing homes.</title>
        <authorList>
            <person name="Stine O.C."/>
        </authorList>
    </citation>
    <scope>NUCLEOTIDE SEQUENCE [LARGE SCALE GENOMIC DNA]</scope>
    <source>
        <strain evidence="7 9">S_2023.LVRQ.AN</strain>
        <strain evidence="6 8">S_4031.LGMP.AI</strain>
    </source>
</reference>
<proteinExistence type="predicted"/>
<dbReference type="AlphaFoldDB" id="A0A6B0CTJ5"/>
<feature type="non-terminal residue" evidence="7">
    <location>
        <position position="1"/>
    </location>
</feature>
<dbReference type="Proteomes" id="UP000433366">
    <property type="component" value="Unassembled WGS sequence"/>
</dbReference>
<keyword evidence="7" id="KW-0808">Transferase</keyword>
<evidence type="ECO:0000256" key="2">
    <source>
        <dbReference type="ARBA" id="ARBA00012261"/>
    </source>
</evidence>